<gene>
    <name evidence="1" type="ORF">SCF082_LOCUS37686</name>
</gene>
<reference evidence="1 2" key="1">
    <citation type="submission" date="2024-02" db="EMBL/GenBank/DDBJ databases">
        <authorList>
            <person name="Chen Y."/>
            <person name="Shah S."/>
            <person name="Dougan E. K."/>
            <person name="Thang M."/>
            <person name="Chan C."/>
        </authorList>
    </citation>
    <scope>NUCLEOTIDE SEQUENCE [LARGE SCALE GENOMIC DNA]</scope>
</reference>
<comment type="caution">
    <text evidence="1">The sequence shown here is derived from an EMBL/GenBank/DDBJ whole genome shotgun (WGS) entry which is preliminary data.</text>
</comment>
<evidence type="ECO:0000313" key="2">
    <source>
        <dbReference type="Proteomes" id="UP001642464"/>
    </source>
</evidence>
<organism evidence="1 2">
    <name type="scientific">Durusdinium trenchii</name>
    <dbReference type="NCBI Taxonomy" id="1381693"/>
    <lineage>
        <taxon>Eukaryota</taxon>
        <taxon>Sar</taxon>
        <taxon>Alveolata</taxon>
        <taxon>Dinophyceae</taxon>
        <taxon>Suessiales</taxon>
        <taxon>Symbiodiniaceae</taxon>
        <taxon>Durusdinium</taxon>
    </lineage>
</organism>
<accession>A0ABP0PVS1</accession>
<protein>
    <submittedName>
        <fullName evidence="1">Uncharacterized protein K02A2.1</fullName>
    </submittedName>
</protein>
<dbReference type="SUPFAM" id="SSF53474">
    <property type="entry name" value="alpha/beta-Hydrolases"/>
    <property type="match status" value="1"/>
</dbReference>
<sequence length="258" mass="27958">MAKDAAYAEAVYGLQLPLLQLQGAGPFSVEPLLYQDEAGRARLHGRVVRARSGSNGAGVVVIHTAVGPRDLYLHWRAEVLAAQGYTVLIADLLGDEPEAKPEWNSRARQPLDDRALSRKRRTTVDDGPRHGLVHAMATGGPSPAAVEWLYHASSFAYAAPSPVHEALVEATFRRCRYDARCASEAFQEVATSVSAYEAEGAKMREVSAAEAAVHGAEPAQSLDEGLELCCGDLRCMEKLMELQPSLKEGMKLKTFEAE</sequence>
<dbReference type="InterPro" id="IPR029058">
    <property type="entry name" value="AB_hydrolase_fold"/>
</dbReference>
<keyword evidence="2" id="KW-1185">Reference proteome</keyword>
<dbReference type="EMBL" id="CAXAMM010038562">
    <property type="protein sequence ID" value="CAK9078939.1"/>
    <property type="molecule type" value="Genomic_DNA"/>
</dbReference>
<dbReference type="Proteomes" id="UP001642464">
    <property type="component" value="Unassembled WGS sequence"/>
</dbReference>
<proteinExistence type="predicted"/>
<dbReference type="Gene3D" id="3.40.50.1820">
    <property type="entry name" value="alpha/beta hydrolase"/>
    <property type="match status" value="1"/>
</dbReference>
<evidence type="ECO:0000313" key="1">
    <source>
        <dbReference type="EMBL" id="CAK9078939.1"/>
    </source>
</evidence>
<name>A0ABP0PVS1_9DINO</name>